<dbReference type="InterPro" id="IPR025857">
    <property type="entry name" value="MacB_PCD"/>
</dbReference>
<dbReference type="InterPro" id="IPR050250">
    <property type="entry name" value="Macrolide_Exporter_MacB"/>
</dbReference>
<evidence type="ECO:0000256" key="3">
    <source>
        <dbReference type="ARBA" id="ARBA00022692"/>
    </source>
</evidence>
<dbReference type="AlphaFoldDB" id="A0A0T5VQH3"/>
<feature type="transmembrane region" description="Helical" evidence="6">
    <location>
        <begin position="728"/>
        <end position="748"/>
    </location>
</feature>
<comment type="subcellular location">
    <subcellularLocation>
        <location evidence="1">Cell membrane</location>
        <topology evidence="1">Multi-pass membrane protein</topology>
    </subcellularLocation>
</comment>
<dbReference type="Pfam" id="PF02687">
    <property type="entry name" value="FtsX"/>
    <property type="match status" value="2"/>
</dbReference>
<evidence type="ECO:0000259" key="8">
    <source>
        <dbReference type="Pfam" id="PF12704"/>
    </source>
</evidence>
<feature type="transmembrane region" description="Helical" evidence="6">
    <location>
        <begin position="337"/>
        <end position="363"/>
    </location>
</feature>
<accession>A0A0T5VQH3</accession>
<gene>
    <name evidence="9" type="ORF">ASU31_13810</name>
</gene>
<keyword evidence="10" id="KW-1185">Reference proteome</keyword>
<feature type="domain" description="ABC3 transporter permease C-terminal" evidence="7">
    <location>
        <begin position="295"/>
        <end position="412"/>
    </location>
</feature>
<dbReference type="EMBL" id="LMZQ01000009">
    <property type="protein sequence ID" value="KRT15429.1"/>
    <property type="molecule type" value="Genomic_DNA"/>
</dbReference>
<evidence type="ECO:0000256" key="1">
    <source>
        <dbReference type="ARBA" id="ARBA00004651"/>
    </source>
</evidence>
<dbReference type="Proteomes" id="UP000051950">
    <property type="component" value="Unassembled WGS sequence"/>
</dbReference>
<comment type="caution">
    <text evidence="9">The sequence shown here is derived from an EMBL/GenBank/DDBJ whole genome shotgun (WGS) entry which is preliminary data.</text>
</comment>
<dbReference type="OrthoDB" id="1451596at2"/>
<feature type="transmembrane region" description="Helical" evidence="6">
    <location>
        <begin position="679"/>
        <end position="700"/>
    </location>
</feature>
<evidence type="ECO:0000256" key="5">
    <source>
        <dbReference type="ARBA" id="ARBA00023136"/>
    </source>
</evidence>
<organism evidence="9 10">
    <name type="scientific">Pedobacter ginsenosidimutans</name>
    <dbReference type="NCBI Taxonomy" id="687842"/>
    <lineage>
        <taxon>Bacteria</taxon>
        <taxon>Pseudomonadati</taxon>
        <taxon>Bacteroidota</taxon>
        <taxon>Sphingobacteriia</taxon>
        <taxon>Sphingobacteriales</taxon>
        <taxon>Sphingobacteriaceae</taxon>
        <taxon>Pedobacter</taxon>
    </lineage>
</organism>
<feature type="transmembrane region" description="Helical" evidence="6">
    <location>
        <begin position="760"/>
        <end position="782"/>
    </location>
</feature>
<feature type="domain" description="ABC3 transporter permease C-terminal" evidence="7">
    <location>
        <begin position="679"/>
        <end position="788"/>
    </location>
</feature>
<feature type="transmembrane region" description="Helical" evidence="6">
    <location>
        <begin position="432"/>
        <end position="452"/>
    </location>
</feature>
<evidence type="ECO:0000256" key="4">
    <source>
        <dbReference type="ARBA" id="ARBA00022989"/>
    </source>
</evidence>
<keyword evidence="3 6" id="KW-0812">Transmembrane</keyword>
<dbReference type="InterPro" id="IPR003838">
    <property type="entry name" value="ABC3_permease_C"/>
</dbReference>
<keyword evidence="2" id="KW-1003">Cell membrane</keyword>
<evidence type="ECO:0000313" key="9">
    <source>
        <dbReference type="EMBL" id="KRT15429.1"/>
    </source>
</evidence>
<feature type="domain" description="MacB-like periplasmic core" evidence="8">
    <location>
        <begin position="440"/>
        <end position="637"/>
    </location>
</feature>
<protein>
    <submittedName>
        <fullName evidence="9">ABC transporter permease</fullName>
    </submittedName>
</protein>
<dbReference type="GO" id="GO:0005886">
    <property type="term" value="C:plasma membrane"/>
    <property type="evidence" value="ECO:0007669"/>
    <property type="project" value="UniProtKB-SubCell"/>
</dbReference>
<keyword evidence="5 6" id="KW-0472">Membrane</keyword>
<feature type="domain" description="MacB-like periplasmic core" evidence="8">
    <location>
        <begin position="20"/>
        <end position="246"/>
    </location>
</feature>
<evidence type="ECO:0000259" key="7">
    <source>
        <dbReference type="Pfam" id="PF02687"/>
    </source>
</evidence>
<dbReference type="PANTHER" id="PTHR30572:SF18">
    <property type="entry name" value="ABC-TYPE MACROLIDE FAMILY EXPORT SYSTEM PERMEASE COMPONENT 2"/>
    <property type="match status" value="1"/>
</dbReference>
<sequence length="799" mass="89600">MFKLNLKIAWRNLWKNKGYTFINILGLSIGMASCILIFIFIRYQLSFDENFKNESRIYRVISGWTTPDNFFESAGTPRPLPAAMRNDFKQQFDKVAAIQASGGIIKVKDESGKERIKTSESVHYAEPDFFEILSFKWLDGNPRQSLSQPNTVVLSDEMADKLFGDWHRAVGKSINFQNKVDLKVTGIIEKTPDNSSFPLKVIISYKTYLNQARPESTNWGTVSSTSECYVLLKEGASIEDASKSLPQFITKYYKRDNVSKESHRFQQLRDIHYNADLGNFANKVMPKKELYGLAIIGAFLLLTACINFINLATAQAVSRGKEVGVRKVMGSLRRQLIVQFLTETLTITVISLLVGCVLTEVALPGMQSLFKDHISFSIIEHPIIFVFMVVLVLLVSFLAGFYPAMVMSGYSPALAIKNKITANTAGLSLRKILVVVQFAITIILIIGTLVILRQMSYMREKPLGFIPTAVALVDVPSDSMAFTRYHTLQDRINKIPGVLSTSYCDAAPSSDFNNQSNFNYNGTVKSTFQANTKTGDENYFKTFGLEIIAGKGLSKSDTLKDIVVNETMLKKLNVVNYNDAIGKSIRINGKTGNIIGVVKDFNNMSLHEPISPIVINSDKESYTTIAVKLDSKSILPAMRAIEKTWNTVLPEYVYESTFMDDKISEYYQTEKIMGTLFKVFAGVIIFISFIGLFGLISFVATQRTREVAIRKVLGASTLELVKMLNGSFLLMVFLANLVAWPLAYLFVAKWLATFTYRIDLNIWPFVFAMIISMVITLITVSIRSYKAAVANTIDALKYE</sequence>
<evidence type="ECO:0000313" key="10">
    <source>
        <dbReference type="Proteomes" id="UP000051950"/>
    </source>
</evidence>
<dbReference type="PROSITE" id="PS51257">
    <property type="entry name" value="PROKAR_LIPOPROTEIN"/>
    <property type="match status" value="1"/>
</dbReference>
<feature type="transmembrane region" description="Helical" evidence="6">
    <location>
        <begin position="383"/>
        <end position="402"/>
    </location>
</feature>
<reference evidence="9 10" key="1">
    <citation type="submission" date="2015-11" db="EMBL/GenBank/DDBJ databases">
        <title>Sequence of Pedobacter ginsenosidimutans.</title>
        <authorList>
            <person name="Carson E."/>
            <person name="Keyser V."/>
            <person name="Newman J."/>
            <person name="Miller J."/>
        </authorList>
    </citation>
    <scope>NUCLEOTIDE SEQUENCE [LARGE SCALE GENOMIC DNA]</scope>
    <source>
        <strain evidence="9 10">KACC 14530</strain>
    </source>
</reference>
<dbReference type="Pfam" id="PF12704">
    <property type="entry name" value="MacB_PCD"/>
    <property type="match status" value="2"/>
</dbReference>
<dbReference type="RefSeq" id="WP_057932884.1">
    <property type="nucleotide sequence ID" value="NZ_LMZQ01000009.1"/>
</dbReference>
<dbReference type="GO" id="GO:0022857">
    <property type="term" value="F:transmembrane transporter activity"/>
    <property type="evidence" value="ECO:0007669"/>
    <property type="project" value="TreeGrafter"/>
</dbReference>
<dbReference type="STRING" id="687842.ASU31_13810"/>
<evidence type="ECO:0000256" key="2">
    <source>
        <dbReference type="ARBA" id="ARBA00022475"/>
    </source>
</evidence>
<feature type="transmembrane region" description="Helical" evidence="6">
    <location>
        <begin position="290"/>
        <end position="317"/>
    </location>
</feature>
<name>A0A0T5VQH3_9SPHI</name>
<keyword evidence="4 6" id="KW-1133">Transmembrane helix</keyword>
<proteinExistence type="predicted"/>
<feature type="transmembrane region" description="Helical" evidence="6">
    <location>
        <begin position="20"/>
        <end position="41"/>
    </location>
</feature>
<evidence type="ECO:0000256" key="6">
    <source>
        <dbReference type="SAM" id="Phobius"/>
    </source>
</evidence>
<dbReference type="PANTHER" id="PTHR30572">
    <property type="entry name" value="MEMBRANE COMPONENT OF TRANSPORTER-RELATED"/>
    <property type="match status" value="1"/>
</dbReference>